<protein>
    <submittedName>
        <fullName evidence="3">Ubiquilin-4-like protein</fullName>
    </submittedName>
</protein>
<keyword evidence="4" id="KW-1185">Reference proteome</keyword>
<gene>
    <name evidence="3" type="ORF">ROHU_001125</name>
</gene>
<dbReference type="AlphaFoldDB" id="A0A498P2J7"/>
<accession>A0A498P2J7</accession>
<feature type="domain" description="Ubiquitin-like" evidence="2">
    <location>
        <begin position="49"/>
        <end position="74"/>
    </location>
</feature>
<dbReference type="GO" id="GO:0006511">
    <property type="term" value="P:ubiquitin-dependent protein catabolic process"/>
    <property type="evidence" value="ECO:0007669"/>
    <property type="project" value="TreeGrafter"/>
</dbReference>
<dbReference type="SUPFAM" id="SSF54236">
    <property type="entry name" value="Ubiquitin-like"/>
    <property type="match status" value="1"/>
</dbReference>
<reference evidence="3 4" key="1">
    <citation type="submission" date="2018-03" db="EMBL/GenBank/DDBJ databases">
        <title>Draft genome sequence of Rohu Carp (Labeo rohita).</title>
        <authorList>
            <person name="Das P."/>
            <person name="Kushwaha B."/>
            <person name="Joshi C.G."/>
            <person name="Kumar D."/>
            <person name="Nagpure N.S."/>
            <person name="Sahoo L."/>
            <person name="Das S.P."/>
            <person name="Bit A."/>
            <person name="Patnaik S."/>
            <person name="Meher P.K."/>
            <person name="Jayasankar P."/>
            <person name="Koringa P.G."/>
            <person name="Patel N.V."/>
            <person name="Hinsu A.T."/>
            <person name="Kumar R."/>
            <person name="Pandey M."/>
            <person name="Agarwal S."/>
            <person name="Srivastava S."/>
            <person name="Singh M."/>
            <person name="Iquebal M.A."/>
            <person name="Jaiswal S."/>
            <person name="Angadi U.B."/>
            <person name="Kumar N."/>
            <person name="Raza M."/>
            <person name="Shah T.M."/>
            <person name="Rai A."/>
            <person name="Jena J.K."/>
        </authorList>
    </citation>
    <scope>NUCLEOTIDE SEQUENCE [LARGE SCALE GENOMIC DNA]</scope>
    <source>
        <strain evidence="3">DASCIFA01</strain>
        <tissue evidence="3">Testis</tissue>
    </source>
</reference>
<dbReference type="InterPro" id="IPR000626">
    <property type="entry name" value="Ubiquitin-like_dom"/>
</dbReference>
<evidence type="ECO:0000313" key="4">
    <source>
        <dbReference type="Proteomes" id="UP000290572"/>
    </source>
</evidence>
<dbReference type="PANTHER" id="PTHR10677:SF21">
    <property type="entry name" value="UBIQUILIN-4"/>
    <property type="match status" value="1"/>
</dbReference>
<evidence type="ECO:0000259" key="2">
    <source>
        <dbReference type="Pfam" id="PF00240"/>
    </source>
</evidence>
<dbReference type="PANTHER" id="PTHR10677">
    <property type="entry name" value="UBIQUILIN"/>
    <property type="match status" value="1"/>
</dbReference>
<dbReference type="GO" id="GO:0005829">
    <property type="term" value="C:cytosol"/>
    <property type="evidence" value="ECO:0007669"/>
    <property type="project" value="TreeGrafter"/>
</dbReference>
<name>A0A498P2J7_LABRO</name>
<feature type="compositionally biased region" description="Polar residues" evidence="1">
    <location>
        <begin position="98"/>
        <end position="107"/>
    </location>
</feature>
<feature type="compositionally biased region" description="Low complexity" evidence="1">
    <location>
        <begin position="10"/>
        <end position="21"/>
    </location>
</feature>
<feature type="region of interest" description="Disordered" evidence="1">
    <location>
        <begin position="1"/>
        <end position="21"/>
    </location>
</feature>
<feature type="compositionally biased region" description="Low complexity" evidence="1">
    <location>
        <begin position="76"/>
        <end position="97"/>
    </location>
</feature>
<dbReference type="InterPro" id="IPR029071">
    <property type="entry name" value="Ubiquitin-like_domsf"/>
</dbReference>
<dbReference type="Proteomes" id="UP000290572">
    <property type="component" value="Unassembled WGS sequence"/>
</dbReference>
<sequence>MAENSGTDPAVETNTEENAAASATIIKVTVKTPKDKEEIAIAEDSSVAQILKDGDTLGQHGIKDGLTVHLVIKTAQKTSGGGSSQTSASSGPGPSQGNATGTANPSPAGNLGTPQGSGPSPTPTQPPNILGE</sequence>
<comment type="caution">
    <text evidence="3">The sequence shown here is derived from an EMBL/GenBank/DDBJ whole genome shotgun (WGS) entry which is preliminary data.</text>
</comment>
<dbReference type="Gene3D" id="3.10.20.90">
    <property type="entry name" value="Phosphatidylinositol 3-kinase Catalytic Subunit, Chain A, domain 1"/>
    <property type="match status" value="1"/>
</dbReference>
<organism evidence="3 4">
    <name type="scientific">Labeo rohita</name>
    <name type="common">Indian major carp</name>
    <name type="synonym">Cyprinus rohita</name>
    <dbReference type="NCBI Taxonomy" id="84645"/>
    <lineage>
        <taxon>Eukaryota</taxon>
        <taxon>Metazoa</taxon>
        <taxon>Chordata</taxon>
        <taxon>Craniata</taxon>
        <taxon>Vertebrata</taxon>
        <taxon>Euteleostomi</taxon>
        <taxon>Actinopterygii</taxon>
        <taxon>Neopterygii</taxon>
        <taxon>Teleostei</taxon>
        <taxon>Ostariophysi</taxon>
        <taxon>Cypriniformes</taxon>
        <taxon>Cyprinidae</taxon>
        <taxon>Labeoninae</taxon>
        <taxon>Labeonini</taxon>
        <taxon>Labeo</taxon>
    </lineage>
</organism>
<evidence type="ECO:0000256" key="1">
    <source>
        <dbReference type="SAM" id="MobiDB-lite"/>
    </source>
</evidence>
<proteinExistence type="predicted"/>
<dbReference type="GO" id="GO:0031593">
    <property type="term" value="F:polyubiquitin modification-dependent protein binding"/>
    <property type="evidence" value="ECO:0007669"/>
    <property type="project" value="TreeGrafter"/>
</dbReference>
<feature type="region of interest" description="Disordered" evidence="1">
    <location>
        <begin position="76"/>
        <end position="132"/>
    </location>
</feature>
<dbReference type="STRING" id="84645.A0A498P2J7"/>
<dbReference type="EMBL" id="QBIY01004847">
    <property type="protein sequence ID" value="RXN38423.1"/>
    <property type="molecule type" value="Genomic_DNA"/>
</dbReference>
<dbReference type="InterPro" id="IPR015496">
    <property type="entry name" value="Ubiquilin"/>
</dbReference>
<dbReference type="Pfam" id="PF00240">
    <property type="entry name" value="ubiquitin"/>
    <property type="match status" value="1"/>
</dbReference>
<evidence type="ECO:0000313" key="3">
    <source>
        <dbReference type="EMBL" id="RXN38423.1"/>
    </source>
</evidence>